<reference evidence="15" key="1">
    <citation type="submission" date="2017-01" db="EMBL/GenBank/DDBJ databases">
        <title>Comparative genomics of anhydrobiosis in the tardigrade Hypsibius dujardini.</title>
        <authorList>
            <person name="Yoshida Y."/>
            <person name="Koutsovoulos G."/>
            <person name="Laetsch D."/>
            <person name="Stevens L."/>
            <person name="Kumar S."/>
            <person name="Horikawa D."/>
            <person name="Ishino K."/>
            <person name="Komine S."/>
            <person name="Tomita M."/>
            <person name="Blaxter M."/>
            <person name="Arakawa K."/>
        </authorList>
    </citation>
    <scope>NUCLEOTIDE SEQUENCE [LARGE SCALE GENOMIC DNA]</scope>
    <source>
        <strain evidence="15">Z151</strain>
    </source>
</reference>
<dbReference type="GO" id="GO:0000139">
    <property type="term" value="C:Golgi membrane"/>
    <property type="evidence" value="ECO:0007669"/>
    <property type="project" value="UniProtKB-SubCell"/>
</dbReference>
<dbReference type="GO" id="GO:0015031">
    <property type="term" value="P:protein transport"/>
    <property type="evidence" value="ECO:0007669"/>
    <property type="project" value="UniProtKB-KW"/>
</dbReference>
<accession>A0A1W0WG79</accession>
<evidence type="ECO:0000256" key="2">
    <source>
        <dbReference type="ARBA" id="ARBA00004395"/>
    </source>
</evidence>
<proteinExistence type="inferred from homology"/>
<dbReference type="PANTHER" id="PTHR21506:SF0">
    <property type="entry name" value="CONSERVED OLIGOMERIC GOLGI COMPLEX SUBUNIT 6"/>
    <property type="match status" value="1"/>
</dbReference>
<dbReference type="GO" id="GO:0006891">
    <property type="term" value="P:intra-Golgi vesicle-mediated transport"/>
    <property type="evidence" value="ECO:0007669"/>
    <property type="project" value="UniProtKB-UniRule"/>
</dbReference>
<feature type="domain" description="Conserved oligomeric complex COG6 N-terminal" evidence="12">
    <location>
        <begin position="63"/>
        <end position="168"/>
    </location>
</feature>
<evidence type="ECO:0000259" key="13">
    <source>
        <dbReference type="Pfam" id="PF20653"/>
    </source>
</evidence>
<keyword evidence="8 11" id="KW-0333">Golgi apparatus</keyword>
<keyword evidence="6 11" id="KW-0813">Transport</keyword>
<dbReference type="OrthoDB" id="272987at2759"/>
<dbReference type="Pfam" id="PF20653">
    <property type="entry name" value="COG6_C"/>
    <property type="match status" value="1"/>
</dbReference>
<protein>
    <recommendedName>
        <fullName evidence="5 11">Conserved oligomeric Golgi complex subunit 6</fullName>
        <shortName evidence="11">COG complex subunit 6</shortName>
    </recommendedName>
    <alternativeName>
        <fullName evidence="10 11">Component of oligomeric Golgi complex 6</fullName>
    </alternativeName>
</protein>
<dbReference type="SUPFAM" id="SSF48371">
    <property type="entry name" value="ARM repeat"/>
    <property type="match status" value="1"/>
</dbReference>
<dbReference type="InterPro" id="IPR016024">
    <property type="entry name" value="ARM-type_fold"/>
</dbReference>
<sequence length="647" mass="73272">MADLLKLDKDKTTTRVATAAEEEPVDRFPENPLSRRARKICSSIVTEELLENLDAIGSARAVTDAGVRRNLQSDLEHSLLDAQESFVLEMKAMMQNLEKGHEEMASVNSSIKQKMDHLQTLKEGSRSFIEKTRSLDQEMKITDQKLVLARKLRAAFTLTPRETEILKRGSPTDRGLSREFFDALTRVQQICQHCRTLMRLHAGSQVLGMQLLDLASQSHEAGQQKLYRWTLEECRRMTMENPVISPMLSEALRHLQARSAVLLSVLDEYASARKSVVTSLFLSALTQGTPASSRPLELHSYDTLRYITLVLGWIHQAVATEKDYLSSLLKDLPAVDLQDATVRAFAVLTEGLVQPLRSRLEHITTTEKNVVVLYKVRHWTQFYIEKIRTMISTTDFANSLLQLLTESLEAIRNHYIFALRNLASNIGKKLDVPHEDLQPSLSLTSILSLLRELIACHEFRNGNTEDMTTLTSVVLEPLLQMCNESASHVSPNTPIVTAVYLLNCLYVIKCALFPSDEQGRSCSELLDRQCDAHIDVLVSETSSGIISAVRMRPLLEILRFPEESRITPDDYDVEQFLGAFNLYLTNPDDFLPRELRMLQSTIVRSTVIRTSQQLVSDYYRQIHPLLQSTKFASSVNPSDVVQRFLVQ</sequence>
<evidence type="ECO:0000313" key="15">
    <source>
        <dbReference type="Proteomes" id="UP000192578"/>
    </source>
</evidence>
<evidence type="ECO:0000313" key="14">
    <source>
        <dbReference type="EMBL" id="OQV14133.1"/>
    </source>
</evidence>
<dbReference type="InterPro" id="IPR048369">
    <property type="entry name" value="COG6_C"/>
</dbReference>
<dbReference type="InterPro" id="IPR010490">
    <property type="entry name" value="COG6"/>
</dbReference>
<evidence type="ECO:0000256" key="4">
    <source>
        <dbReference type="ARBA" id="ARBA00011166"/>
    </source>
</evidence>
<evidence type="ECO:0000259" key="12">
    <source>
        <dbReference type="Pfam" id="PF06419"/>
    </source>
</evidence>
<comment type="subcellular location">
    <subcellularLocation>
        <location evidence="2 11">Golgi apparatus membrane</location>
        <topology evidence="2 11">Peripheral membrane protein</topology>
    </subcellularLocation>
</comment>
<dbReference type="Pfam" id="PF06419">
    <property type="entry name" value="COG6_N"/>
    <property type="match status" value="1"/>
</dbReference>
<evidence type="ECO:0000256" key="11">
    <source>
        <dbReference type="RuleBase" id="RU365075"/>
    </source>
</evidence>
<evidence type="ECO:0000256" key="8">
    <source>
        <dbReference type="ARBA" id="ARBA00023034"/>
    </source>
</evidence>
<comment type="function">
    <text evidence="1 11">Required for normal Golgi function.</text>
</comment>
<evidence type="ECO:0000256" key="5">
    <source>
        <dbReference type="ARBA" id="ARBA00020973"/>
    </source>
</evidence>
<evidence type="ECO:0000256" key="3">
    <source>
        <dbReference type="ARBA" id="ARBA00011023"/>
    </source>
</evidence>
<comment type="caution">
    <text evidence="14">The sequence shown here is derived from an EMBL/GenBank/DDBJ whole genome shotgun (WGS) entry which is preliminary data.</text>
</comment>
<keyword evidence="7 11" id="KW-0653">Protein transport</keyword>
<evidence type="ECO:0000256" key="10">
    <source>
        <dbReference type="ARBA" id="ARBA00031348"/>
    </source>
</evidence>
<organism evidence="14 15">
    <name type="scientific">Hypsibius exemplaris</name>
    <name type="common">Freshwater tardigrade</name>
    <dbReference type="NCBI Taxonomy" id="2072580"/>
    <lineage>
        <taxon>Eukaryota</taxon>
        <taxon>Metazoa</taxon>
        <taxon>Ecdysozoa</taxon>
        <taxon>Tardigrada</taxon>
        <taxon>Eutardigrada</taxon>
        <taxon>Parachela</taxon>
        <taxon>Hypsibioidea</taxon>
        <taxon>Hypsibiidae</taxon>
        <taxon>Hypsibius</taxon>
    </lineage>
</organism>
<evidence type="ECO:0000256" key="1">
    <source>
        <dbReference type="ARBA" id="ARBA00003627"/>
    </source>
</evidence>
<dbReference type="EMBL" id="MTYJ01000109">
    <property type="protein sequence ID" value="OQV14133.1"/>
    <property type="molecule type" value="Genomic_DNA"/>
</dbReference>
<name>A0A1W0WG79_HYPEX</name>
<dbReference type="GO" id="GO:0017119">
    <property type="term" value="C:Golgi transport complex"/>
    <property type="evidence" value="ECO:0007669"/>
    <property type="project" value="UniProtKB-UniRule"/>
</dbReference>
<evidence type="ECO:0000256" key="7">
    <source>
        <dbReference type="ARBA" id="ARBA00022927"/>
    </source>
</evidence>
<dbReference type="SMART" id="SM01087">
    <property type="entry name" value="COG6"/>
    <property type="match status" value="1"/>
</dbReference>
<gene>
    <name evidence="14" type="ORF">BV898_11608</name>
</gene>
<dbReference type="Proteomes" id="UP000192578">
    <property type="component" value="Unassembled WGS sequence"/>
</dbReference>
<keyword evidence="9 11" id="KW-0472">Membrane</keyword>
<feature type="domain" description="Conserved Oligomeric Golgi complex subunit 6 C-terminal" evidence="13">
    <location>
        <begin position="205"/>
        <end position="630"/>
    </location>
</feature>
<keyword evidence="15" id="KW-1185">Reference proteome</keyword>
<dbReference type="PANTHER" id="PTHR21506">
    <property type="entry name" value="COMPONENT OF OLIGOMERIC GOLGI COMPLEX 6"/>
    <property type="match status" value="1"/>
</dbReference>
<evidence type="ECO:0000256" key="9">
    <source>
        <dbReference type="ARBA" id="ARBA00023136"/>
    </source>
</evidence>
<dbReference type="AlphaFoldDB" id="A0A1W0WG79"/>
<dbReference type="InterPro" id="IPR048368">
    <property type="entry name" value="COG6_N"/>
</dbReference>
<comment type="subunit">
    <text evidence="4">Component of the conserved oligomeric Golgi complex which is composed of eight different subunits and is required for normal Golgi morphology and localization.</text>
</comment>
<evidence type="ECO:0000256" key="6">
    <source>
        <dbReference type="ARBA" id="ARBA00022448"/>
    </source>
</evidence>
<comment type="similarity">
    <text evidence="3 11">Belongs to the COG6 family.</text>
</comment>